<accession>A0A142W226</accession>
<keyword evidence="6 9" id="KW-0812">Transmembrane</keyword>
<gene>
    <name evidence="12" type="ORF">AOA14_15985</name>
</gene>
<proteinExistence type="inferred from homology"/>
<keyword evidence="3 9" id="KW-0813">Transport</keyword>
<keyword evidence="7 9" id="KW-1133">Transmembrane helix</keyword>
<keyword evidence="4 9" id="KW-1003">Cell membrane</keyword>
<feature type="transmembrane region" description="Helical" evidence="9">
    <location>
        <begin position="36"/>
        <end position="54"/>
    </location>
</feature>
<evidence type="ECO:0000256" key="1">
    <source>
        <dbReference type="ARBA" id="ARBA00004377"/>
    </source>
</evidence>
<evidence type="ECO:0000256" key="6">
    <source>
        <dbReference type="ARBA" id="ARBA00022692"/>
    </source>
</evidence>
<comment type="similarity">
    <text evidence="2 9">Belongs to the membrane fusion protein (MFP) (TC 8.A.1) family.</text>
</comment>
<evidence type="ECO:0000256" key="2">
    <source>
        <dbReference type="ARBA" id="ARBA00009477"/>
    </source>
</evidence>
<protein>
    <recommendedName>
        <fullName evidence="9">Membrane fusion protein (MFP) family protein</fullName>
    </recommendedName>
</protein>
<dbReference type="EMBL" id="CP013342">
    <property type="protein sequence ID" value="AMU96106.1"/>
    <property type="molecule type" value="Genomic_DNA"/>
</dbReference>
<dbReference type="KEGG" id="ster:AOA14_15985"/>
<organism evidence="12 13">
    <name type="scientific">Sphingopyxis terrae subsp. terrae NBRC 15098</name>
    <dbReference type="NCBI Taxonomy" id="1219058"/>
    <lineage>
        <taxon>Bacteria</taxon>
        <taxon>Pseudomonadati</taxon>
        <taxon>Pseudomonadota</taxon>
        <taxon>Alphaproteobacteria</taxon>
        <taxon>Sphingomonadales</taxon>
        <taxon>Sphingomonadaceae</taxon>
        <taxon>Sphingopyxis</taxon>
    </lineage>
</organism>
<dbReference type="GO" id="GO:0015031">
    <property type="term" value="P:protein transport"/>
    <property type="evidence" value="ECO:0007669"/>
    <property type="project" value="InterPro"/>
</dbReference>
<evidence type="ECO:0000256" key="3">
    <source>
        <dbReference type="ARBA" id="ARBA00022448"/>
    </source>
</evidence>
<evidence type="ECO:0000256" key="4">
    <source>
        <dbReference type="ARBA" id="ARBA00022475"/>
    </source>
</evidence>
<evidence type="ECO:0000313" key="13">
    <source>
        <dbReference type="Proteomes" id="UP000076234"/>
    </source>
</evidence>
<comment type="subcellular location">
    <subcellularLocation>
        <location evidence="1 9">Cell inner membrane</location>
        <topology evidence="1 9">Single-pass membrane protein</topology>
    </subcellularLocation>
</comment>
<dbReference type="InterPro" id="IPR010129">
    <property type="entry name" value="T1SS_HlyD"/>
</dbReference>
<evidence type="ECO:0000256" key="8">
    <source>
        <dbReference type="ARBA" id="ARBA00023136"/>
    </source>
</evidence>
<sequence>MNIPFRFREDGDRVRLALPPPAHDVAGPRVRGSMRLALVSIGLFVVVFAAWSWAAPLNSAAIASGFLEAEGGGRRTVQHLEGGIVRKFLVKEGQEVRAGQPLVLFDATQSEASDVAMRTSLYGLLAQDARLTAERLGLSVVRYPAELLEAADDPQVREIIAASNAEFASRRRGLAEQTQILSQRVGQSNADIRSSEAQIAALTDQAKLLDDEQISVDMLVDEGLERKSRLLALQRQRALVDGERGKLANNLDRLRDTIGETRAQMVSLRGQAVLEAAGQQRQVQLQIAEVREKLTVSSDIRARQQVVAPIAGRVANLRLITPGGVIGAGQPILDIVPTSEKIVVSARLRPIDIDVVHKGLKAEIKLTPYKARVIPNLLGTVKDVSPDAIYDKDAQQIYYKVIVEVSAAQLRKYPDVQLMSGMPAEVYIDLGSSSLVQYLFQPMIDSFNRSFREG</sequence>
<dbReference type="GO" id="GO:0005886">
    <property type="term" value="C:plasma membrane"/>
    <property type="evidence" value="ECO:0007669"/>
    <property type="project" value="UniProtKB-SubCell"/>
</dbReference>
<evidence type="ECO:0000256" key="5">
    <source>
        <dbReference type="ARBA" id="ARBA00022519"/>
    </source>
</evidence>
<evidence type="ECO:0000313" key="12">
    <source>
        <dbReference type="EMBL" id="AMU96106.1"/>
    </source>
</evidence>
<dbReference type="STRING" id="1219058.AOA14_15985"/>
<dbReference type="PANTHER" id="PTHR30386">
    <property type="entry name" value="MEMBRANE FUSION SUBUNIT OF EMRAB-TOLC MULTIDRUG EFFLUX PUMP"/>
    <property type="match status" value="1"/>
</dbReference>
<dbReference type="InterPro" id="IPR058781">
    <property type="entry name" value="HH_AprE-like"/>
</dbReference>
<dbReference type="NCBIfam" id="TIGR01843">
    <property type="entry name" value="type_I_hlyD"/>
    <property type="match status" value="1"/>
</dbReference>
<feature type="domain" description="AprE-like long alpha-helical hairpin" evidence="10">
    <location>
        <begin position="116"/>
        <end position="299"/>
    </location>
</feature>
<feature type="domain" description="AprE-like beta-barrel" evidence="11">
    <location>
        <begin position="343"/>
        <end position="430"/>
    </location>
</feature>
<dbReference type="InterPro" id="IPR058982">
    <property type="entry name" value="Beta-barrel_AprE"/>
</dbReference>
<reference evidence="12 13" key="2">
    <citation type="journal article" date="2016" name="Genome Announc.">
        <title>Complete Genome Sequence of Sphingopyxis terrae Strain 203-1 (NBRC 111660), a Polyethylene Glycol Degrader.</title>
        <authorList>
            <person name="Ohtsubo Y."/>
            <person name="Nonoyama S."/>
            <person name="Nagata Y."/>
            <person name="Numata M."/>
            <person name="Tsuchikane K."/>
            <person name="Hosoyama A."/>
            <person name="Yamazoe A."/>
            <person name="Tsuda M."/>
            <person name="Fujita N."/>
            <person name="Kawai F."/>
        </authorList>
    </citation>
    <scope>NUCLEOTIDE SEQUENCE [LARGE SCALE GENOMIC DNA]</scope>
    <source>
        <strain evidence="12 13">203-1</strain>
    </source>
</reference>
<dbReference type="PANTHER" id="PTHR30386:SF17">
    <property type="entry name" value="ALKALINE PROTEASE SECRETION PROTEIN APRE"/>
    <property type="match status" value="1"/>
</dbReference>
<dbReference type="PRINTS" id="PR01490">
    <property type="entry name" value="RTXTOXIND"/>
</dbReference>
<evidence type="ECO:0000259" key="11">
    <source>
        <dbReference type="Pfam" id="PF26002"/>
    </source>
</evidence>
<keyword evidence="8 9" id="KW-0472">Membrane</keyword>
<evidence type="ECO:0000259" key="10">
    <source>
        <dbReference type="Pfam" id="PF25994"/>
    </source>
</evidence>
<dbReference type="Pfam" id="PF25994">
    <property type="entry name" value="HH_AprE"/>
    <property type="match status" value="1"/>
</dbReference>
<dbReference type="AlphaFoldDB" id="A0A142W226"/>
<dbReference type="InterPro" id="IPR050739">
    <property type="entry name" value="MFP"/>
</dbReference>
<dbReference type="Gene3D" id="2.40.30.170">
    <property type="match status" value="1"/>
</dbReference>
<reference evidence="13" key="1">
    <citation type="submission" date="2015-11" db="EMBL/GenBank/DDBJ databases">
        <title>Complete genome sequence of a polyethylene glycol-degrading strain Sphingopyxis terrae strain 203-1 (NBRC 15098).</title>
        <authorList>
            <person name="Yoshiyuki O."/>
            <person name="Shouta N."/>
            <person name="Nagata Y."/>
            <person name="Numata M."/>
            <person name="Tsuchikane K."/>
            <person name="Hosoyama A."/>
            <person name="Yamazoe A."/>
            <person name="Tsuda M."/>
            <person name="Fujita N."/>
            <person name="Kawai F."/>
        </authorList>
    </citation>
    <scope>NUCLEOTIDE SEQUENCE [LARGE SCALE GENOMIC DNA]</scope>
    <source>
        <strain evidence="13">203-1</strain>
    </source>
</reference>
<name>A0A142W226_9SPHN</name>
<dbReference type="Proteomes" id="UP000076234">
    <property type="component" value="Chromosome"/>
</dbReference>
<keyword evidence="5 9" id="KW-0997">Cell inner membrane</keyword>
<dbReference type="Pfam" id="PF26002">
    <property type="entry name" value="Beta-barrel_AprE"/>
    <property type="match status" value="1"/>
</dbReference>
<evidence type="ECO:0000256" key="9">
    <source>
        <dbReference type="RuleBase" id="RU365093"/>
    </source>
</evidence>
<evidence type="ECO:0000256" key="7">
    <source>
        <dbReference type="ARBA" id="ARBA00022989"/>
    </source>
</evidence>
<dbReference type="RefSeq" id="WP_062902499.1">
    <property type="nucleotide sequence ID" value="NZ_CP013342.1"/>
</dbReference>